<feature type="signal peptide" evidence="2">
    <location>
        <begin position="1"/>
        <end position="17"/>
    </location>
</feature>
<keyword evidence="2" id="KW-0732">Signal</keyword>
<evidence type="ECO:0000256" key="2">
    <source>
        <dbReference type="SAM" id="SignalP"/>
    </source>
</evidence>
<feature type="region of interest" description="Disordered" evidence="1">
    <location>
        <begin position="31"/>
        <end position="65"/>
    </location>
</feature>
<reference evidence="3" key="2">
    <citation type="submission" date="2020-05" db="UniProtKB">
        <authorList>
            <consortium name="EnsemblMetazoa"/>
        </authorList>
    </citation>
    <scope>IDENTIFICATION</scope>
    <source>
        <strain evidence="3">IAEA</strain>
    </source>
</reference>
<name>A0A1A9ZN58_GLOPL</name>
<dbReference type="Proteomes" id="UP000092445">
    <property type="component" value="Unassembled WGS sequence"/>
</dbReference>
<evidence type="ECO:0000256" key="1">
    <source>
        <dbReference type="SAM" id="MobiDB-lite"/>
    </source>
</evidence>
<sequence>MVATITTIILTMTVAVAITMTEVDTKRQTNRQIIKKANTPQYNTNDDNNELRQQQQQQQQQKLHESKAFKSLKSKFSLARTYVRRSAVFMDFYKPKAANDFFDHNKILQVFMAFMGYNKSCANRLVLHMKFLRMTCENFIKRHTYFCIMNF</sequence>
<evidence type="ECO:0000313" key="3">
    <source>
        <dbReference type="EnsemblMetazoa" id="GPAI019856-PA"/>
    </source>
</evidence>
<organism evidence="3 4">
    <name type="scientific">Glossina pallidipes</name>
    <name type="common">Tsetse fly</name>
    <dbReference type="NCBI Taxonomy" id="7398"/>
    <lineage>
        <taxon>Eukaryota</taxon>
        <taxon>Metazoa</taxon>
        <taxon>Ecdysozoa</taxon>
        <taxon>Arthropoda</taxon>
        <taxon>Hexapoda</taxon>
        <taxon>Insecta</taxon>
        <taxon>Pterygota</taxon>
        <taxon>Neoptera</taxon>
        <taxon>Endopterygota</taxon>
        <taxon>Diptera</taxon>
        <taxon>Brachycera</taxon>
        <taxon>Muscomorpha</taxon>
        <taxon>Hippoboscoidea</taxon>
        <taxon>Glossinidae</taxon>
        <taxon>Glossina</taxon>
    </lineage>
</organism>
<reference evidence="4" key="1">
    <citation type="submission" date="2014-03" db="EMBL/GenBank/DDBJ databases">
        <authorList>
            <person name="Aksoy S."/>
            <person name="Warren W."/>
            <person name="Wilson R.K."/>
        </authorList>
    </citation>
    <scope>NUCLEOTIDE SEQUENCE [LARGE SCALE GENOMIC DNA]</scope>
    <source>
        <strain evidence="4">IAEA</strain>
    </source>
</reference>
<protein>
    <submittedName>
        <fullName evidence="3">Uncharacterized protein</fullName>
    </submittedName>
</protein>
<dbReference type="VEuPathDB" id="VectorBase:GPAI019856"/>
<dbReference type="AlphaFoldDB" id="A0A1A9ZN58"/>
<accession>A0A1A9ZN58</accession>
<feature type="chain" id="PRO_5008403068" evidence="2">
    <location>
        <begin position="18"/>
        <end position="151"/>
    </location>
</feature>
<keyword evidence="4" id="KW-1185">Reference proteome</keyword>
<evidence type="ECO:0000313" key="4">
    <source>
        <dbReference type="Proteomes" id="UP000092445"/>
    </source>
</evidence>
<proteinExistence type="predicted"/>
<dbReference type="EnsemblMetazoa" id="GPAI019856-RA">
    <property type="protein sequence ID" value="GPAI019856-PA"/>
    <property type="gene ID" value="GPAI019856"/>
</dbReference>